<dbReference type="Proteomes" id="UP001054945">
    <property type="component" value="Unassembled WGS sequence"/>
</dbReference>
<organism evidence="1 2">
    <name type="scientific">Caerostris extrusa</name>
    <name type="common">Bark spider</name>
    <name type="synonym">Caerostris bankana</name>
    <dbReference type="NCBI Taxonomy" id="172846"/>
    <lineage>
        <taxon>Eukaryota</taxon>
        <taxon>Metazoa</taxon>
        <taxon>Ecdysozoa</taxon>
        <taxon>Arthropoda</taxon>
        <taxon>Chelicerata</taxon>
        <taxon>Arachnida</taxon>
        <taxon>Araneae</taxon>
        <taxon>Araneomorphae</taxon>
        <taxon>Entelegynae</taxon>
        <taxon>Araneoidea</taxon>
        <taxon>Araneidae</taxon>
        <taxon>Caerostris</taxon>
    </lineage>
</organism>
<protein>
    <submittedName>
        <fullName evidence="1">Uncharacterized protein</fullName>
    </submittedName>
</protein>
<dbReference type="AlphaFoldDB" id="A0AAV4YAH5"/>
<reference evidence="1 2" key="1">
    <citation type="submission" date="2021-06" db="EMBL/GenBank/DDBJ databases">
        <title>Caerostris extrusa draft genome.</title>
        <authorList>
            <person name="Kono N."/>
            <person name="Arakawa K."/>
        </authorList>
    </citation>
    <scope>NUCLEOTIDE SEQUENCE [LARGE SCALE GENOMIC DNA]</scope>
</reference>
<evidence type="ECO:0000313" key="1">
    <source>
        <dbReference type="EMBL" id="GIZ03220.1"/>
    </source>
</evidence>
<name>A0AAV4YAH5_CAEEX</name>
<proteinExistence type="predicted"/>
<evidence type="ECO:0000313" key="2">
    <source>
        <dbReference type="Proteomes" id="UP001054945"/>
    </source>
</evidence>
<gene>
    <name evidence="1" type="ORF">CEXT_156881</name>
</gene>
<feature type="non-terminal residue" evidence="1">
    <location>
        <position position="1"/>
    </location>
</feature>
<keyword evidence="2" id="KW-1185">Reference proteome</keyword>
<accession>A0AAV4YAH5</accession>
<sequence length="69" mass="8025">LSAASDESTKTSVLISRNSYKPVCLSVDRIFEVSRRLSWSVPTRIVFPSYKKGFLLTSFKRHPDEYDRR</sequence>
<comment type="caution">
    <text evidence="1">The sequence shown here is derived from an EMBL/GenBank/DDBJ whole genome shotgun (WGS) entry which is preliminary data.</text>
</comment>
<dbReference type="EMBL" id="BPLR01018921">
    <property type="protein sequence ID" value="GIZ03220.1"/>
    <property type="molecule type" value="Genomic_DNA"/>
</dbReference>